<comment type="subcellular location">
    <subcellularLocation>
        <location evidence="2">Nematocyst</location>
    </subcellularLocation>
    <subcellularLocation>
        <location evidence="1">Target cell membrane</location>
    </subcellularLocation>
</comment>
<dbReference type="InterPro" id="IPR009104">
    <property type="entry name" value="Anemon_actinoporin-like"/>
</dbReference>
<dbReference type="GO" id="GO:0046930">
    <property type="term" value="C:pore complex"/>
    <property type="evidence" value="ECO:0007669"/>
    <property type="project" value="InterPro"/>
</dbReference>
<dbReference type="GO" id="GO:0044218">
    <property type="term" value="C:other organism cell membrane"/>
    <property type="evidence" value="ECO:0007669"/>
    <property type="project" value="UniProtKB-KW"/>
</dbReference>
<keyword evidence="3" id="KW-1052">Target cell membrane</keyword>
<protein>
    <submittedName>
        <fullName evidence="6">DELTA-sagatoxin-Srs1a</fullName>
    </submittedName>
</protein>
<keyword evidence="7" id="KW-1185">Reference proteome</keyword>
<dbReference type="InterPro" id="IPR015926">
    <property type="entry name" value="Cytolysin/lectin"/>
</dbReference>
<dbReference type="EMBL" id="JAOPHQ010002412">
    <property type="protein sequence ID" value="KAK0146965.1"/>
    <property type="molecule type" value="Genomic_DNA"/>
</dbReference>
<accession>A0AA47MVK0</accession>
<evidence type="ECO:0000313" key="7">
    <source>
        <dbReference type="Proteomes" id="UP001174136"/>
    </source>
</evidence>
<reference evidence="6" key="1">
    <citation type="journal article" date="2023" name="Front. Mar. Sci.">
        <title>A new Merluccius polli reference genome to investigate the effects of global change in West African waters.</title>
        <authorList>
            <person name="Mateo J.L."/>
            <person name="Blanco-Fernandez C."/>
            <person name="Garcia-Vazquez E."/>
            <person name="Machado-Schiaffino G."/>
        </authorList>
    </citation>
    <scope>NUCLEOTIDE SEQUENCE</scope>
    <source>
        <strain evidence="6">C29</strain>
        <tissue evidence="6">Fin</tissue>
    </source>
</reference>
<evidence type="ECO:0000313" key="6">
    <source>
        <dbReference type="EMBL" id="KAK0146965.1"/>
    </source>
</evidence>
<dbReference type="Pfam" id="PF06369">
    <property type="entry name" value="Anemone_cytotox"/>
    <property type="match status" value="2"/>
</dbReference>
<dbReference type="InterPro" id="IPR050677">
    <property type="entry name" value="Actinoporin_PFT"/>
</dbReference>
<keyword evidence="4" id="KW-0472">Membrane</keyword>
<dbReference type="GO" id="GO:0046931">
    <property type="term" value="P:pore complex assembly"/>
    <property type="evidence" value="ECO:0007669"/>
    <property type="project" value="InterPro"/>
</dbReference>
<keyword evidence="4" id="KW-1053">Target membrane</keyword>
<evidence type="ECO:0000256" key="2">
    <source>
        <dbReference type="ARBA" id="ARBA00004532"/>
    </source>
</evidence>
<dbReference type="PANTHER" id="PTHR40388:SF2">
    <property type="entry name" value="ACTINOPORIN-LIKE PROTEIN"/>
    <property type="match status" value="1"/>
</dbReference>
<comment type="caution">
    <text evidence="6">The sequence shown here is derived from an EMBL/GenBank/DDBJ whole genome shotgun (WGS) entry which is preliminary data.</text>
</comment>
<dbReference type="Proteomes" id="UP001174136">
    <property type="component" value="Unassembled WGS sequence"/>
</dbReference>
<dbReference type="GO" id="GO:0042151">
    <property type="term" value="C:nematocyst"/>
    <property type="evidence" value="ECO:0007669"/>
    <property type="project" value="UniProtKB-SubCell"/>
</dbReference>
<dbReference type="PANTHER" id="PTHR40388">
    <property type="entry name" value="BRYOPORIN"/>
    <property type="match status" value="1"/>
</dbReference>
<evidence type="ECO:0000256" key="3">
    <source>
        <dbReference type="ARBA" id="ARBA00022537"/>
    </source>
</evidence>
<evidence type="ECO:0000256" key="5">
    <source>
        <dbReference type="ARBA" id="ARBA00023331"/>
    </source>
</evidence>
<organism evidence="6 7">
    <name type="scientific">Merluccius polli</name>
    <name type="common">Benguela hake</name>
    <name type="synonym">Merluccius cadenati</name>
    <dbReference type="NCBI Taxonomy" id="89951"/>
    <lineage>
        <taxon>Eukaryota</taxon>
        <taxon>Metazoa</taxon>
        <taxon>Chordata</taxon>
        <taxon>Craniata</taxon>
        <taxon>Vertebrata</taxon>
        <taxon>Euteleostomi</taxon>
        <taxon>Actinopterygii</taxon>
        <taxon>Neopterygii</taxon>
        <taxon>Teleostei</taxon>
        <taxon>Neoteleostei</taxon>
        <taxon>Acanthomorphata</taxon>
        <taxon>Zeiogadaria</taxon>
        <taxon>Gadariae</taxon>
        <taxon>Gadiformes</taxon>
        <taxon>Gadoidei</taxon>
        <taxon>Merlucciidae</taxon>
        <taxon>Merluccius</taxon>
    </lineage>
</organism>
<gene>
    <name evidence="6" type="primary">ACTP1_1</name>
    <name evidence="6" type="ORF">N1851_013697</name>
</gene>
<keyword evidence="5" id="KW-0166">Nematocyst</keyword>
<dbReference type="GO" id="GO:0051715">
    <property type="term" value="P:cytolysis in another organism"/>
    <property type="evidence" value="ECO:0007669"/>
    <property type="project" value="InterPro"/>
</dbReference>
<evidence type="ECO:0000256" key="1">
    <source>
        <dbReference type="ARBA" id="ARBA00004175"/>
    </source>
</evidence>
<evidence type="ECO:0000256" key="4">
    <source>
        <dbReference type="ARBA" id="ARBA00023298"/>
    </source>
</evidence>
<dbReference type="GO" id="GO:0006812">
    <property type="term" value="P:monoatomic cation transport"/>
    <property type="evidence" value="ECO:0007669"/>
    <property type="project" value="InterPro"/>
</dbReference>
<sequence>MPETAEAVSATFNTNRNCTVEITNVSSIYCLINPKVFMSSGFSFHPPQPTVRPSMTEVCSFDKDDNSATGAVGLLTYDLFHMRDRTCRERAAVMFSVPFDHNIYKNKLAVGMVEAARACDEKLYEEMYGGKKPGAFACADADGSGLHHAAAHVELRATMSTVGKAIVKMTESAEAVAANVTGNRNVTMEITNLTSKYCLINPRVFLESGEVFNPPQPTVRPLKTEVCAFSKSSTKATGSVGVLTYDLFERDSKDFIETVAVMFSVPRDYNLYKNWFAVGIYEKGRACDEALYKEMYYDKNQHHFVREEARGSGINFVGSYLDVKASMSPMGRAIMKVEVWDKLFTPTMNQSY</sequence>
<dbReference type="AlphaFoldDB" id="A0AA47MVK0"/>
<dbReference type="SUPFAM" id="SSF63724">
    <property type="entry name" value="Cytolysin/lectin"/>
    <property type="match status" value="2"/>
</dbReference>
<dbReference type="GO" id="GO:0015267">
    <property type="term" value="F:channel activity"/>
    <property type="evidence" value="ECO:0007669"/>
    <property type="project" value="InterPro"/>
</dbReference>
<proteinExistence type="predicted"/>
<dbReference type="Gene3D" id="2.60.270.20">
    <property type="entry name" value="Cytolysin/lectin"/>
    <property type="match status" value="2"/>
</dbReference>
<name>A0AA47MVK0_MERPO</name>